<feature type="transmembrane region" description="Helical" evidence="4">
    <location>
        <begin position="20"/>
        <end position="43"/>
    </location>
</feature>
<feature type="transmembrane region" description="Helical" evidence="4">
    <location>
        <begin position="205"/>
        <end position="225"/>
    </location>
</feature>
<dbReference type="InterPro" id="IPR000326">
    <property type="entry name" value="PAP2/HPO"/>
</dbReference>
<dbReference type="Pfam" id="PF01569">
    <property type="entry name" value="PAP2"/>
    <property type="match status" value="1"/>
</dbReference>
<dbReference type="EMBL" id="JAPMLE010000002">
    <property type="protein sequence ID" value="MDR8526197.1"/>
    <property type="molecule type" value="Genomic_DNA"/>
</dbReference>
<keyword evidence="4" id="KW-0472">Membrane</keyword>
<evidence type="ECO:0000313" key="6">
    <source>
        <dbReference type="EMBL" id="MDR8526197.1"/>
    </source>
</evidence>
<evidence type="ECO:0000256" key="4">
    <source>
        <dbReference type="SAM" id="Phobius"/>
    </source>
</evidence>
<organism evidence="6 8">
    <name type="scientific">Shewanella fidelis</name>
    <dbReference type="NCBI Taxonomy" id="173509"/>
    <lineage>
        <taxon>Bacteria</taxon>
        <taxon>Pseudomonadati</taxon>
        <taxon>Pseudomonadota</taxon>
        <taxon>Gammaproteobacteria</taxon>
        <taxon>Alteromonadales</taxon>
        <taxon>Shewanellaceae</taxon>
        <taxon>Shewanella</taxon>
    </lineage>
</organism>
<protein>
    <recommendedName>
        <fullName evidence="1">undecaprenyl-diphosphate phosphatase</fullName>
        <ecNumber evidence="1">3.6.1.27</ecNumber>
    </recommendedName>
    <alternativeName>
        <fullName evidence="2">Undecaprenyl pyrophosphate phosphatase</fullName>
    </alternativeName>
</protein>
<keyword evidence="9" id="KW-1185">Reference proteome</keyword>
<sequence>MNNQYFDSHNLVTPQHSKIITIIVWVILMLFPATILLTNYSLFPSIALDSWPSTVLYWLTSTGTAPYGIITGLIILAACYRSMSMNNFSKLVLAVSISMASTLSLNHFLKPYFAEPRPNAALLEQAYLLNTQDFYQHDKAEKRQIIGIAIDQLDIARPDLKLSDAIKSHWQHEVGYAFPSGHTLFAVTLALVVGFYLLSTGNIVLPALLFSWALTMGFSRMLLGMHWPQDVLASTAIGGTIAALSIYITEFVSARWSMMLTKQITTSK</sequence>
<dbReference type="SMART" id="SM00014">
    <property type="entry name" value="acidPPc"/>
    <property type="match status" value="1"/>
</dbReference>
<evidence type="ECO:0000313" key="7">
    <source>
        <dbReference type="EMBL" id="MDW4826483.1"/>
    </source>
</evidence>
<dbReference type="SUPFAM" id="SSF48317">
    <property type="entry name" value="Acid phosphatase/Vanadium-dependent haloperoxidase"/>
    <property type="match status" value="1"/>
</dbReference>
<evidence type="ECO:0000313" key="9">
    <source>
        <dbReference type="Proteomes" id="UP001271263"/>
    </source>
</evidence>
<dbReference type="CDD" id="cd01610">
    <property type="entry name" value="PAP2_like"/>
    <property type="match status" value="1"/>
</dbReference>
<feature type="transmembrane region" description="Helical" evidence="4">
    <location>
        <begin position="176"/>
        <end position="198"/>
    </location>
</feature>
<evidence type="ECO:0000256" key="1">
    <source>
        <dbReference type="ARBA" id="ARBA00012374"/>
    </source>
</evidence>
<dbReference type="Gene3D" id="1.20.144.10">
    <property type="entry name" value="Phosphatidic acid phosphatase type 2/haloperoxidase"/>
    <property type="match status" value="1"/>
</dbReference>
<feature type="transmembrane region" description="Helical" evidence="4">
    <location>
        <begin position="91"/>
        <end position="109"/>
    </location>
</feature>
<reference evidence="6" key="2">
    <citation type="submission" date="2022-11" db="EMBL/GenBank/DDBJ databases">
        <title>Prophages regulate Shewanella fidelis motility and biofilm formation: implications for gut colonization dynamics in Ciona robusta.</title>
        <authorList>
            <person name="Natarajan O."/>
            <person name="Gibboney S.L."/>
            <person name="Young M.N."/>
            <person name="Lim S.J."/>
            <person name="Pluta N."/>
            <person name="Atkinson C.G.F."/>
            <person name="Leigh B.A."/>
            <person name="Liberti A."/>
            <person name="Kees E."/>
            <person name="Breitbart M."/>
            <person name="Gralnick J."/>
            <person name="Dishaw L.J."/>
        </authorList>
    </citation>
    <scope>NUCLEOTIDE SEQUENCE</scope>
    <source>
        <strain evidence="6">3313</strain>
    </source>
</reference>
<dbReference type="RefSeq" id="WP_310656060.1">
    <property type="nucleotide sequence ID" value="NZ_JAPMLA010000019.1"/>
</dbReference>
<dbReference type="Proteomes" id="UP001259340">
    <property type="component" value="Unassembled WGS sequence"/>
</dbReference>
<keyword evidence="4" id="KW-1133">Transmembrane helix</keyword>
<proteinExistence type="predicted"/>
<keyword evidence="4" id="KW-0812">Transmembrane</keyword>
<evidence type="ECO:0000256" key="3">
    <source>
        <dbReference type="ARBA" id="ARBA00047594"/>
    </source>
</evidence>
<name>A0AAW8NTP0_9GAMM</name>
<feature type="transmembrane region" description="Helical" evidence="4">
    <location>
        <begin position="55"/>
        <end position="79"/>
    </location>
</feature>
<comment type="caution">
    <text evidence="6">The sequence shown here is derived from an EMBL/GenBank/DDBJ whole genome shotgun (WGS) entry which is preliminary data.</text>
</comment>
<dbReference type="Proteomes" id="UP001271263">
    <property type="component" value="Unassembled WGS sequence"/>
</dbReference>
<evidence type="ECO:0000259" key="5">
    <source>
        <dbReference type="SMART" id="SM00014"/>
    </source>
</evidence>
<comment type="catalytic activity">
    <reaction evidence="3">
        <text>di-trans,octa-cis-undecaprenyl diphosphate + H2O = di-trans,octa-cis-undecaprenyl phosphate + phosphate + H(+)</text>
        <dbReference type="Rhea" id="RHEA:28094"/>
        <dbReference type="ChEBI" id="CHEBI:15377"/>
        <dbReference type="ChEBI" id="CHEBI:15378"/>
        <dbReference type="ChEBI" id="CHEBI:43474"/>
        <dbReference type="ChEBI" id="CHEBI:58405"/>
        <dbReference type="ChEBI" id="CHEBI:60392"/>
        <dbReference type="EC" id="3.6.1.27"/>
    </reaction>
</comment>
<dbReference type="GO" id="GO:0005886">
    <property type="term" value="C:plasma membrane"/>
    <property type="evidence" value="ECO:0007669"/>
    <property type="project" value="TreeGrafter"/>
</dbReference>
<dbReference type="EC" id="3.6.1.27" evidence="1"/>
<gene>
    <name evidence="6" type="ORF">OS133_21555</name>
    <name evidence="7" type="ORF">OS134_20635</name>
</gene>
<evidence type="ECO:0000256" key="2">
    <source>
        <dbReference type="ARBA" id="ARBA00032707"/>
    </source>
</evidence>
<accession>A0AAW8NTP0</accession>
<feature type="transmembrane region" description="Helical" evidence="4">
    <location>
        <begin position="231"/>
        <end position="252"/>
    </location>
</feature>
<reference evidence="7 9" key="1">
    <citation type="journal article" date="2022" name="bioRxiv">
        <title>Prophages regulate Shewanella fidelis 3313 motility and biofilm formation: implications for gut colonization dynamics in Ciona robusta.</title>
        <authorList>
            <person name="Natarajan O."/>
            <person name="Gibboney S.L."/>
            <person name="Young M.N."/>
            <person name="Lim S.J."/>
            <person name="Pluta N."/>
            <person name="Atkinson C.G."/>
            <person name="Leigh B.A."/>
            <person name="Liberti A."/>
            <person name="Kees E.D."/>
            <person name="Breitbart M."/>
            <person name="Gralnick J.A."/>
            <person name="Dishaw L.J."/>
        </authorList>
    </citation>
    <scope>NUCLEOTIDE SEQUENCE [LARGE SCALE GENOMIC DNA]</scope>
    <source>
        <strain evidence="7 9">JG4066</strain>
    </source>
</reference>
<dbReference type="PANTHER" id="PTHR14969:SF54">
    <property type="entry name" value="PHOSPHATIDYLGLYCEROPHOSPHATASE B"/>
    <property type="match status" value="1"/>
</dbReference>
<dbReference type="AlphaFoldDB" id="A0AAW8NTP0"/>
<dbReference type="PANTHER" id="PTHR14969">
    <property type="entry name" value="SPHINGOSINE-1-PHOSPHATE PHOSPHOHYDROLASE"/>
    <property type="match status" value="1"/>
</dbReference>
<dbReference type="EMBL" id="JAPMLD010000017">
    <property type="protein sequence ID" value="MDW4826483.1"/>
    <property type="molecule type" value="Genomic_DNA"/>
</dbReference>
<dbReference type="InterPro" id="IPR036938">
    <property type="entry name" value="PAP2/HPO_sf"/>
</dbReference>
<feature type="domain" description="Phosphatidic acid phosphatase type 2/haloperoxidase" evidence="5">
    <location>
        <begin position="91"/>
        <end position="246"/>
    </location>
</feature>
<evidence type="ECO:0000313" key="8">
    <source>
        <dbReference type="Proteomes" id="UP001259340"/>
    </source>
</evidence>
<dbReference type="GO" id="GO:0050380">
    <property type="term" value="F:undecaprenyl-diphosphatase activity"/>
    <property type="evidence" value="ECO:0007669"/>
    <property type="project" value="UniProtKB-EC"/>
</dbReference>